<dbReference type="InterPro" id="IPR001388">
    <property type="entry name" value="Synaptobrevin-like"/>
</dbReference>
<dbReference type="PANTHER" id="PTHR45806">
    <property type="entry name" value="SYNAPTOBREVIN HOMOLOG YKT6"/>
    <property type="match status" value="1"/>
</dbReference>
<name>A0A915IPG1_ROMCU</name>
<evidence type="ECO:0000313" key="3">
    <source>
        <dbReference type="Proteomes" id="UP000887565"/>
    </source>
</evidence>
<dbReference type="Gene3D" id="1.20.5.110">
    <property type="match status" value="1"/>
</dbReference>
<reference evidence="4" key="1">
    <citation type="submission" date="2022-11" db="UniProtKB">
        <authorList>
            <consortium name="WormBaseParasite"/>
        </authorList>
    </citation>
    <scope>IDENTIFICATION</scope>
</reference>
<dbReference type="AlphaFoldDB" id="A0A915IPG1"/>
<keyword evidence="3" id="KW-1185">Reference proteome</keyword>
<proteinExistence type="predicted"/>
<keyword evidence="1" id="KW-0175">Coiled coil</keyword>
<dbReference type="Pfam" id="PF00957">
    <property type="entry name" value="Synaptobrevin"/>
    <property type="match status" value="1"/>
</dbReference>
<protein>
    <submittedName>
        <fullName evidence="4">V-SNARE coiled-coil homology domain-containing protein</fullName>
    </submittedName>
</protein>
<evidence type="ECO:0000256" key="1">
    <source>
        <dbReference type="PROSITE-ProRule" id="PRU00290"/>
    </source>
</evidence>
<dbReference type="GO" id="GO:0006888">
    <property type="term" value="P:endoplasmic reticulum to Golgi vesicle-mediated transport"/>
    <property type="evidence" value="ECO:0007669"/>
    <property type="project" value="TreeGrafter"/>
</dbReference>
<dbReference type="GO" id="GO:0005484">
    <property type="term" value="F:SNAP receptor activity"/>
    <property type="evidence" value="ECO:0007669"/>
    <property type="project" value="TreeGrafter"/>
</dbReference>
<dbReference type="GO" id="GO:0016020">
    <property type="term" value="C:membrane"/>
    <property type="evidence" value="ECO:0007669"/>
    <property type="project" value="InterPro"/>
</dbReference>
<evidence type="ECO:0000259" key="2">
    <source>
        <dbReference type="PROSITE" id="PS50892"/>
    </source>
</evidence>
<feature type="domain" description="V-SNARE coiled-coil homology" evidence="2">
    <location>
        <begin position="40"/>
        <end position="100"/>
    </location>
</feature>
<dbReference type="PROSITE" id="PS50892">
    <property type="entry name" value="V_SNARE"/>
    <property type="match status" value="1"/>
</dbReference>
<dbReference type="GO" id="GO:0005794">
    <property type="term" value="C:Golgi apparatus"/>
    <property type="evidence" value="ECO:0007669"/>
    <property type="project" value="TreeGrafter"/>
</dbReference>
<accession>A0A915IPG1</accession>
<dbReference type="Proteomes" id="UP000887565">
    <property type="component" value="Unplaced"/>
</dbReference>
<dbReference type="InterPro" id="IPR042855">
    <property type="entry name" value="V_SNARE_CC"/>
</dbReference>
<dbReference type="PANTHER" id="PTHR45806:SF1">
    <property type="entry name" value="SYNAPTOBREVIN HOMOLOG YKT6"/>
    <property type="match status" value="1"/>
</dbReference>
<dbReference type="PRINTS" id="PR00219">
    <property type="entry name" value="SYNAPTOBREVN"/>
</dbReference>
<evidence type="ECO:0000313" key="4">
    <source>
        <dbReference type="WBParaSite" id="nRc.2.0.1.t15328-RA"/>
    </source>
</evidence>
<dbReference type="WBParaSite" id="nRc.2.0.1.t15328-RA">
    <property type="protein sequence ID" value="nRc.2.0.1.t15328-RA"/>
    <property type="gene ID" value="nRc.2.0.1.g15328"/>
</dbReference>
<dbReference type="OMA" id="NKCCTWI"/>
<sequence>MVKKEENVDVEVVGNVDPAPAYKGLDEMLAKYQDPKQSDALTRVQDELDETKIILHDTMKAVLERGEKLDDLVEKADALSAGTKMFYQSARKMNKCCTWI</sequence>
<dbReference type="SUPFAM" id="SSF58038">
    <property type="entry name" value="SNARE fusion complex"/>
    <property type="match status" value="1"/>
</dbReference>
<organism evidence="3 4">
    <name type="scientific">Romanomermis culicivorax</name>
    <name type="common">Nematode worm</name>
    <dbReference type="NCBI Taxonomy" id="13658"/>
    <lineage>
        <taxon>Eukaryota</taxon>
        <taxon>Metazoa</taxon>
        <taxon>Ecdysozoa</taxon>
        <taxon>Nematoda</taxon>
        <taxon>Enoplea</taxon>
        <taxon>Dorylaimia</taxon>
        <taxon>Mermithida</taxon>
        <taxon>Mermithoidea</taxon>
        <taxon>Mermithidae</taxon>
        <taxon>Romanomermis</taxon>
    </lineage>
</organism>